<keyword evidence="3" id="KW-1185">Reference proteome</keyword>
<dbReference type="RefSeq" id="WP_273840481.1">
    <property type="nucleotide sequence ID" value="NZ_JAQQWT010000002.1"/>
</dbReference>
<feature type="compositionally biased region" description="Basic and acidic residues" evidence="1">
    <location>
        <begin position="32"/>
        <end position="46"/>
    </location>
</feature>
<feature type="compositionally biased region" description="Basic and acidic residues" evidence="1">
    <location>
        <begin position="1"/>
        <end position="16"/>
    </location>
</feature>
<evidence type="ECO:0000313" key="2">
    <source>
        <dbReference type="EMBL" id="MFC0560103.1"/>
    </source>
</evidence>
<protein>
    <submittedName>
        <fullName evidence="2">Uncharacterized protein</fullName>
    </submittedName>
</protein>
<accession>A0ABV6NIX8</accession>
<organism evidence="2 3">
    <name type="scientific">Halalkalibacter alkalisediminis</name>
    <dbReference type="NCBI Taxonomy" id="935616"/>
    <lineage>
        <taxon>Bacteria</taxon>
        <taxon>Bacillati</taxon>
        <taxon>Bacillota</taxon>
        <taxon>Bacilli</taxon>
        <taxon>Bacillales</taxon>
        <taxon>Bacillaceae</taxon>
        <taxon>Halalkalibacter</taxon>
    </lineage>
</organism>
<gene>
    <name evidence="2" type="ORF">ACFFH4_13720</name>
</gene>
<feature type="compositionally biased region" description="Acidic residues" evidence="1">
    <location>
        <begin position="18"/>
        <end position="31"/>
    </location>
</feature>
<dbReference type="EMBL" id="JBHLTR010000017">
    <property type="protein sequence ID" value="MFC0560103.1"/>
    <property type="molecule type" value="Genomic_DNA"/>
</dbReference>
<reference evidence="2 3" key="1">
    <citation type="submission" date="2024-09" db="EMBL/GenBank/DDBJ databases">
        <authorList>
            <person name="Sun Q."/>
            <person name="Mori K."/>
        </authorList>
    </citation>
    <scope>NUCLEOTIDE SEQUENCE [LARGE SCALE GENOMIC DNA]</scope>
    <source>
        <strain evidence="2 3">NCAIM B.02301</strain>
    </source>
</reference>
<comment type="caution">
    <text evidence="2">The sequence shown here is derived from an EMBL/GenBank/DDBJ whole genome shotgun (WGS) entry which is preliminary data.</text>
</comment>
<evidence type="ECO:0000313" key="3">
    <source>
        <dbReference type="Proteomes" id="UP001589833"/>
    </source>
</evidence>
<evidence type="ECO:0000256" key="1">
    <source>
        <dbReference type="SAM" id="MobiDB-lite"/>
    </source>
</evidence>
<proteinExistence type="predicted"/>
<sequence>MKKDKEQCEPLEHWLDDTPVEDQEFAEELSDGGERNEFVEEQEKSSRRITTG</sequence>
<name>A0ABV6NIX8_9BACI</name>
<dbReference type="Proteomes" id="UP001589833">
    <property type="component" value="Unassembled WGS sequence"/>
</dbReference>
<feature type="region of interest" description="Disordered" evidence="1">
    <location>
        <begin position="1"/>
        <end position="52"/>
    </location>
</feature>